<reference evidence="3" key="1">
    <citation type="submission" date="2020-12" db="UniProtKB">
        <authorList>
            <consortium name="WormBaseParasite"/>
        </authorList>
    </citation>
    <scope>IDENTIFICATION</scope>
    <source>
        <strain evidence="3">MHco3</strain>
    </source>
</reference>
<organism evidence="2 3">
    <name type="scientific">Haemonchus contortus</name>
    <name type="common">Barber pole worm</name>
    <dbReference type="NCBI Taxonomy" id="6289"/>
    <lineage>
        <taxon>Eukaryota</taxon>
        <taxon>Metazoa</taxon>
        <taxon>Ecdysozoa</taxon>
        <taxon>Nematoda</taxon>
        <taxon>Chromadorea</taxon>
        <taxon>Rhabditida</taxon>
        <taxon>Rhabditina</taxon>
        <taxon>Rhabditomorpha</taxon>
        <taxon>Strongyloidea</taxon>
        <taxon>Trichostrongylidae</taxon>
        <taxon>Haemonchus</taxon>
    </lineage>
</organism>
<dbReference type="OrthoDB" id="5875872at2759"/>
<sequence length="462" mass="50887">MSKRRSVESEATRSKKSHRNDSSSSSTSGEWLCASTRVPLPGEALSFSLAKSRKSTTPSTFKRKAPKPEASTGITAPHAEHCWLPFACSAATSFLLHTRHTSVEQPRTSPLFSASRKTRTIKVSDLRHASLLSHSSTSKSSRFRKTSVLSDPEKLKWPSFPSLRRKSAVLDFVESPQKNDLVASAAERTPPSEEQSSSTEPTVEDSQEGVFSREPRNLKGCQSSPIQRIEIGNRELCTPVRLLPSETSRSNKLVSPKILESSPDEAAVCSSLKSIISTPAKSDASNEVPATQDVVTESDDGEHPPSERFYVDEGSRLHSSFPSAEKHEPDTESGEDSDSSNDEEEFTHKNVMKMNLSGVALEFAEYMLARQSERAIARRDRDLPTFTYEVKDTISAWGMSISWLLPKAIMYAPPFVRDPTTVTLALPLETLTYESDPETPIIVNPIIVTTTQQVVGTNSTEK</sequence>
<keyword evidence="2" id="KW-1185">Reference proteome</keyword>
<proteinExistence type="predicted"/>
<feature type="region of interest" description="Disordered" evidence="1">
    <location>
        <begin position="182"/>
        <end position="225"/>
    </location>
</feature>
<feature type="region of interest" description="Disordered" evidence="1">
    <location>
        <begin position="1"/>
        <end position="30"/>
    </location>
</feature>
<dbReference type="WBParaSite" id="HCON_00022760-00001">
    <property type="protein sequence ID" value="HCON_00022760-00001"/>
    <property type="gene ID" value="HCON_00022760"/>
</dbReference>
<evidence type="ECO:0000313" key="2">
    <source>
        <dbReference type="Proteomes" id="UP000025227"/>
    </source>
</evidence>
<feature type="compositionally biased region" description="Polar residues" evidence="1">
    <location>
        <begin position="278"/>
        <end position="295"/>
    </location>
</feature>
<feature type="compositionally biased region" description="Acidic residues" evidence="1">
    <location>
        <begin position="331"/>
        <end position="345"/>
    </location>
</feature>
<evidence type="ECO:0000256" key="1">
    <source>
        <dbReference type="SAM" id="MobiDB-lite"/>
    </source>
</evidence>
<dbReference type="AlphaFoldDB" id="A0A7I4XZ01"/>
<feature type="compositionally biased region" description="Basic and acidic residues" evidence="1">
    <location>
        <begin position="1"/>
        <end position="13"/>
    </location>
</feature>
<feature type="compositionally biased region" description="Low complexity" evidence="1">
    <location>
        <begin position="192"/>
        <end position="201"/>
    </location>
</feature>
<feature type="region of interest" description="Disordered" evidence="1">
    <location>
        <begin position="48"/>
        <end position="73"/>
    </location>
</feature>
<protein>
    <submittedName>
        <fullName evidence="3">Uncharacterized protein</fullName>
    </submittedName>
</protein>
<feature type="compositionally biased region" description="Basic and acidic residues" evidence="1">
    <location>
        <begin position="301"/>
        <end position="316"/>
    </location>
</feature>
<feature type="region of interest" description="Disordered" evidence="1">
    <location>
        <begin position="278"/>
        <end position="345"/>
    </location>
</feature>
<dbReference type="Proteomes" id="UP000025227">
    <property type="component" value="Unplaced"/>
</dbReference>
<name>A0A7I4XZ01_HAECO</name>
<accession>A0A7I4XZ01</accession>
<evidence type="ECO:0000313" key="3">
    <source>
        <dbReference type="WBParaSite" id="HCON_00022760-00001"/>
    </source>
</evidence>